<dbReference type="Gene3D" id="3.30.70.20">
    <property type="match status" value="2"/>
</dbReference>
<dbReference type="NCBIfam" id="NF041715">
    <property type="entry name" value="arsenate_red_ArrB"/>
    <property type="match status" value="1"/>
</dbReference>
<keyword evidence="6" id="KW-0408">Iron</keyword>
<comment type="cofactor">
    <cofactor evidence="1">
        <name>[4Fe-4S] cluster</name>
        <dbReference type="ChEBI" id="CHEBI:49883"/>
    </cofactor>
</comment>
<dbReference type="Proteomes" id="UP000199527">
    <property type="component" value="Unassembled WGS sequence"/>
</dbReference>
<sequence length="233" mass="25636">MKLGMVINLQKCVGCGGCDLACKTENNTPDGIRWSHHISKTEGRFPDVSYSYIPTLCNHCENAACVEVCPEDAMYKADNGLTLHNIDKCIGCRRCERACPYGVIGFNKQAPHRSWQDDHQLVAGGTVSPKEVLVTTGAKRSPHENPERGDTYPVSRPVKTVEKCTLCDHRLAQGLNPACVDACPAGARVVGDLSDPDSEVSRLLKMHHSMQLKPEAGTKPRVYYIRSFGVRQI</sequence>
<feature type="domain" description="4Fe-4S ferredoxin-type" evidence="8">
    <location>
        <begin position="80"/>
        <end position="109"/>
    </location>
</feature>
<dbReference type="InterPro" id="IPR053684">
    <property type="entry name" value="ArrB_iron-sulfur_subunit"/>
</dbReference>
<evidence type="ECO:0000256" key="6">
    <source>
        <dbReference type="ARBA" id="ARBA00023004"/>
    </source>
</evidence>
<evidence type="ECO:0000313" key="10">
    <source>
        <dbReference type="Proteomes" id="UP000199527"/>
    </source>
</evidence>
<evidence type="ECO:0000256" key="3">
    <source>
        <dbReference type="ARBA" id="ARBA00022485"/>
    </source>
</evidence>
<dbReference type="PRINTS" id="PR00354">
    <property type="entry name" value="7FE8SFRDOXIN"/>
</dbReference>
<evidence type="ECO:0000256" key="1">
    <source>
        <dbReference type="ARBA" id="ARBA00001966"/>
    </source>
</evidence>
<dbReference type="EMBL" id="FNEM01000004">
    <property type="protein sequence ID" value="SDI94018.1"/>
    <property type="molecule type" value="Genomic_DNA"/>
</dbReference>
<dbReference type="CDD" id="cd10551">
    <property type="entry name" value="PsrB"/>
    <property type="match status" value="1"/>
</dbReference>
<evidence type="ECO:0000256" key="4">
    <source>
        <dbReference type="ARBA" id="ARBA00022723"/>
    </source>
</evidence>
<evidence type="ECO:0000256" key="5">
    <source>
        <dbReference type="ARBA" id="ARBA00022982"/>
    </source>
</evidence>
<dbReference type="GO" id="GO:0051539">
    <property type="term" value="F:4 iron, 4 sulfur cluster binding"/>
    <property type="evidence" value="ECO:0007669"/>
    <property type="project" value="UniProtKB-KW"/>
</dbReference>
<evidence type="ECO:0000256" key="2">
    <source>
        <dbReference type="ARBA" id="ARBA00022448"/>
    </source>
</evidence>
<dbReference type="PANTHER" id="PTHR43177:SF3">
    <property type="entry name" value="PROTEIN NRFC HOMOLOG"/>
    <property type="match status" value="1"/>
</dbReference>
<keyword evidence="2" id="KW-0813">Transport</keyword>
<dbReference type="RefSeq" id="WP_090363572.1">
    <property type="nucleotide sequence ID" value="NZ_FNEM01000004.1"/>
</dbReference>
<dbReference type="OrthoDB" id="9779457at2"/>
<feature type="domain" description="4Fe-4S ferredoxin-type" evidence="8">
    <location>
        <begin position="3"/>
        <end position="32"/>
    </location>
</feature>
<dbReference type="InterPro" id="IPR017896">
    <property type="entry name" value="4Fe4S_Fe-S-bd"/>
</dbReference>
<dbReference type="Pfam" id="PF13247">
    <property type="entry name" value="Fer4_11"/>
    <property type="match status" value="2"/>
</dbReference>
<dbReference type="PANTHER" id="PTHR43177">
    <property type="entry name" value="PROTEIN NRFC"/>
    <property type="match status" value="1"/>
</dbReference>
<keyword evidence="3" id="KW-0004">4Fe-4S</keyword>
<reference evidence="10" key="1">
    <citation type="submission" date="2016-10" db="EMBL/GenBank/DDBJ databases">
        <authorList>
            <person name="Varghese N."/>
            <person name="Submissions S."/>
        </authorList>
    </citation>
    <scope>NUCLEOTIDE SEQUENCE [LARGE SCALE GENOMIC DNA]</scope>
    <source>
        <strain evidence="10">DSM 23317</strain>
    </source>
</reference>
<dbReference type="InterPro" id="IPR017900">
    <property type="entry name" value="4Fe4S_Fe_S_CS"/>
</dbReference>
<proteinExistence type="predicted"/>
<dbReference type="AlphaFoldDB" id="A0A1G8PNX9"/>
<dbReference type="GO" id="GO:0046872">
    <property type="term" value="F:metal ion binding"/>
    <property type="evidence" value="ECO:0007669"/>
    <property type="project" value="UniProtKB-KW"/>
</dbReference>
<evidence type="ECO:0000313" key="9">
    <source>
        <dbReference type="EMBL" id="SDI94018.1"/>
    </source>
</evidence>
<evidence type="ECO:0000259" key="8">
    <source>
        <dbReference type="PROSITE" id="PS51379"/>
    </source>
</evidence>
<keyword evidence="4" id="KW-0479">Metal-binding</keyword>
<protein>
    <submittedName>
        <fullName evidence="9">Fe-S-cluster-containing dehydrogenase component</fullName>
    </submittedName>
</protein>
<organism evidence="9 10">
    <name type="scientific">Ferrimonas sediminum</name>
    <dbReference type="NCBI Taxonomy" id="718193"/>
    <lineage>
        <taxon>Bacteria</taxon>
        <taxon>Pseudomonadati</taxon>
        <taxon>Pseudomonadota</taxon>
        <taxon>Gammaproteobacteria</taxon>
        <taxon>Alteromonadales</taxon>
        <taxon>Ferrimonadaceae</taxon>
        <taxon>Ferrimonas</taxon>
    </lineage>
</organism>
<dbReference type="GO" id="GO:0009055">
    <property type="term" value="F:electron transfer activity"/>
    <property type="evidence" value="ECO:0007669"/>
    <property type="project" value="InterPro"/>
</dbReference>
<dbReference type="PROSITE" id="PS00198">
    <property type="entry name" value="4FE4S_FER_1"/>
    <property type="match status" value="1"/>
</dbReference>
<dbReference type="SUPFAM" id="SSF54862">
    <property type="entry name" value="4Fe-4S ferredoxins"/>
    <property type="match status" value="1"/>
</dbReference>
<name>A0A1G8PNX9_9GAMM</name>
<keyword evidence="10" id="KW-1185">Reference proteome</keyword>
<dbReference type="PROSITE" id="PS51379">
    <property type="entry name" value="4FE4S_FER_2"/>
    <property type="match status" value="3"/>
</dbReference>
<accession>A0A1G8PNX9</accession>
<keyword evidence="7" id="KW-0411">Iron-sulfur</keyword>
<dbReference type="InterPro" id="IPR000813">
    <property type="entry name" value="7Fe_ferredoxin"/>
</dbReference>
<dbReference type="InterPro" id="IPR050954">
    <property type="entry name" value="ET_IronSulfur_Cluster-Binding"/>
</dbReference>
<evidence type="ECO:0000256" key="7">
    <source>
        <dbReference type="ARBA" id="ARBA00023014"/>
    </source>
</evidence>
<gene>
    <name evidence="9" type="ORF">SAMN04488540_10431</name>
</gene>
<keyword evidence="5" id="KW-0249">Electron transport</keyword>
<feature type="domain" description="4Fe-4S ferredoxin-type" evidence="8">
    <location>
        <begin position="48"/>
        <end position="79"/>
    </location>
</feature>